<dbReference type="PANTHER" id="PTHR46765">
    <property type="entry name" value="P-LOOP CONTAINING NUCLEOSIDE TRIPHOSPHATE HYDROLASES SUPERFAMILY PROTEIN"/>
    <property type="match status" value="1"/>
</dbReference>
<organism evidence="3 4">
    <name type="scientific">Quillaja saponaria</name>
    <name type="common">Soap bark tree</name>
    <dbReference type="NCBI Taxonomy" id="32244"/>
    <lineage>
        <taxon>Eukaryota</taxon>
        <taxon>Viridiplantae</taxon>
        <taxon>Streptophyta</taxon>
        <taxon>Embryophyta</taxon>
        <taxon>Tracheophyta</taxon>
        <taxon>Spermatophyta</taxon>
        <taxon>Magnoliopsida</taxon>
        <taxon>eudicotyledons</taxon>
        <taxon>Gunneridae</taxon>
        <taxon>Pentapetalae</taxon>
        <taxon>rosids</taxon>
        <taxon>fabids</taxon>
        <taxon>Fabales</taxon>
        <taxon>Quillajaceae</taxon>
        <taxon>Quillaja</taxon>
    </lineage>
</organism>
<dbReference type="Proteomes" id="UP001163823">
    <property type="component" value="Chromosome 9"/>
</dbReference>
<proteinExistence type="predicted"/>
<accession>A0AAD7LCG8</accession>
<dbReference type="GO" id="GO:0005634">
    <property type="term" value="C:nucleus"/>
    <property type="evidence" value="ECO:0007669"/>
    <property type="project" value="UniProtKB-SubCell"/>
</dbReference>
<evidence type="ECO:0000256" key="2">
    <source>
        <dbReference type="ARBA" id="ARBA00023242"/>
    </source>
</evidence>
<dbReference type="KEGG" id="qsa:O6P43_022144"/>
<evidence type="ECO:0000256" key="1">
    <source>
        <dbReference type="ARBA" id="ARBA00004123"/>
    </source>
</evidence>
<gene>
    <name evidence="3" type="ORF">O6P43_022144</name>
</gene>
<dbReference type="EMBL" id="JARAOO010000009">
    <property type="protein sequence ID" value="KAJ7955580.1"/>
    <property type="molecule type" value="Genomic_DNA"/>
</dbReference>
<dbReference type="AlphaFoldDB" id="A0AAD7LCG8"/>
<evidence type="ECO:0000313" key="4">
    <source>
        <dbReference type="Proteomes" id="UP001163823"/>
    </source>
</evidence>
<name>A0AAD7LCG8_QUISA</name>
<protein>
    <submittedName>
        <fullName evidence="3">Chromosome transmission fidelity protein 18-like</fullName>
    </submittedName>
</protein>
<keyword evidence="4" id="KW-1185">Reference proteome</keyword>
<dbReference type="InterPro" id="IPR053016">
    <property type="entry name" value="CTF18-RFC_complex"/>
</dbReference>
<comment type="caution">
    <text evidence="3">The sequence shown here is derived from an EMBL/GenBank/DDBJ whole genome shotgun (WGS) entry which is preliminary data.</text>
</comment>
<dbReference type="PANTHER" id="PTHR46765:SF1">
    <property type="entry name" value="P-LOOP CONTAINING NUCLEOSIDE TRIPHOSPHATE HYDROLASES SUPERFAMILY PROTEIN"/>
    <property type="match status" value="1"/>
</dbReference>
<reference evidence="3" key="1">
    <citation type="journal article" date="2023" name="Science">
        <title>Elucidation of the pathway for biosynthesis of saponin adjuvants from the soapbark tree.</title>
        <authorList>
            <person name="Reed J."/>
            <person name="Orme A."/>
            <person name="El-Demerdash A."/>
            <person name="Owen C."/>
            <person name="Martin L.B.B."/>
            <person name="Misra R.C."/>
            <person name="Kikuchi S."/>
            <person name="Rejzek M."/>
            <person name="Martin A.C."/>
            <person name="Harkess A."/>
            <person name="Leebens-Mack J."/>
            <person name="Louveau T."/>
            <person name="Stephenson M.J."/>
            <person name="Osbourn A."/>
        </authorList>
    </citation>
    <scope>NUCLEOTIDE SEQUENCE</scope>
    <source>
        <strain evidence="3">S10</strain>
    </source>
</reference>
<comment type="subcellular location">
    <subcellularLocation>
        <location evidence="1">Nucleus</location>
    </subcellularLocation>
</comment>
<evidence type="ECO:0000313" key="3">
    <source>
        <dbReference type="EMBL" id="KAJ7955580.1"/>
    </source>
</evidence>
<keyword evidence="2" id="KW-0539">Nucleus</keyword>
<sequence length="146" mass="16354">MPAPPIPDSPLSSEFQVNGHKRLVSDDLDVSILENVGSSGGKRIRIDDPVPEHDEDWLRYLTPRKIDLAVNRSFGGRKSEFCEGEDFVVRLEQEAVTKTLEASSECQSGIICPETPILHEKLRMDKYALNSFTELLSDDQINQGNL</sequence>